<evidence type="ECO:0000313" key="2">
    <source>
        <dbReference type="EMBL" id="PHQ16749.1"/>
    </source>
</evidence>
<dbReference type="Proteomes" id="UP000231409">
    <property type="component" value="Unassembled WGS sequence"/>
</dbReference>
<name>A0A2G1UQU0_9GAMM</name>
<dbReference type="RefSeq" id="WP_099613001.1">
    <property type="nucleotide sequence ID" value="NZ_KZ319367.1"/>
</dbReference>
<dbReference type="EMBL" id="NTFH01000003">
    <property type="protein sequence ID" value="PHQ16749.1"/>
    <property type="molecule type" value="Genomic_DNA"/>
</dbReference>
<dbReference type="AlphaFoldDB" id="A0A2G1UQU0"/>
<dbReference type="InterPro" id="IPR002734">
    <property type="entry name" value="RibDG_C"/>
</dbReference>
<proteinExistence type="predicted"/>
<accession>A0A2G1UQU0</accession>
<keyword evidence="3" id="KW-1185">Reference proteome</keyword>
<dbReference type="Pfam" id="PF01872">
    <property type="entry name" value="RibD_C"/>
    <property type="match status" value="1"/>
</dbReference>
<gene>
    <name evidence="2" type="ORF">CLH61_01885</name>
</gene>
<dbReference type="SUPFAM" id="SSF53597">
    <property type="entry name" value="Dihydrofolate reductase-like"/>
    <property type="match status" value="1"/>
</dbReference>
<dbReference type="InterPro" id="IPR024072">
    <property type="entry name" value="DHFR-like_dom_sf"/>
</dbReference>
<dbReference type="GO" id="GO:0009231">
    <property type="term" value="P:riboflavin biosynthetic process"/>
    <property type="evidence" value="ECO:0007669"/>
    <property type="project" value="InterPro"/>
</dbReference>
<dbReference type="InterPro" id="IPR050765">
    <property type="entry name" value="Riboflavin_Biosynth_HTPR"/>
</dbReference>
<dbReference type="PANTHER" id="PTHR38011">
    <property type="entry name" value="DIHYDROFOLATE REDUCTASE FAMILY PROTEIN (AFU_ORTHOLOGUE AFUA_8G06820)"/>
    <property type="match status" value="1"/>
</dbReference>
<reference evidence="2 3" key="1">
    <citation type="submission" date="2017-09" db="EMBL/GenBank/DDBJ databases">
        <title>The draft genome sequences of Marinobacter sp. PWS21.</title>
        <authorList>
            <person name="Cao J."/>
        </authorList>
    </citation>
    <scope>NUCLEOTIDE SEQUENCE [LARGE SCALE GENOMIC DNA]</scope>
    <source>
        <strain evidence="2 3">PWS21</strain>
    </source>
</reference>
<organism evidence="2 3">
    <name type="scientific">Marinobacter profundi</name>
    <dbReference type="NCBI Taxonomy" id="2666256"/>
    <lineage>
        <taxon>Bacteria</taxon>
        <taxon>Pseudomonadati</taxon>
        <taxon>Pseudomonadota</taxon>
        <taxon>Gammaproteobacteria</taxon>
        <taxon>Pseudomonadales</taxon>
        <taxon>Marinobacteraceae</taxon>
        <taxon>Marinobacter</taxon>
    </lineage>
</organism>
<comment type="caution">
    <text evidence="2">The sequence shown here is derived from an EMBL/GenBank/DDBJ whole genome shotgun (WGS) entry which is preliminary data.</text>
</comment>
<protein>
    <submittedName>
        <fullName evidence="2">Deaminase</fullName>
    </submittedName>
</protein>
<evidence type="ECO:0000259" key="1">
    <source>
        <dbReference type="Pfam" id="PF01872"/>
    </source>
</evidence>
<dbReference type="Gene3D" id="3.40.430.10">
    <property type="entry name" value="Dihydrofolate Reductase, subunit A"/>
    <property type="match status" value="1"/>
</dbReference>
<dbReference type="GO" id="GO:0008703">
    <property type="term" value="F:5-amino-6-(5-phosphoribosylamino)uracil reductase activity"/>
    <property type="evidence" value="ECO:0007669"/>
    <property type="project" value="InterPro"/>
</dbReference>
<dbReference type="PANTHER" id="PTHR38011:SF2">
    <property type="entry name" value="BIFUNCTIONAL DEAMINASE-REDUCTASE DOMAIN PROTEIN"/>
    <property type="match status" value="1"/>
</dbReference>
<feature type="domain" description="Bacterial bifunctional deaminase-reductase C-terminal" evidence="1">
    <location>
        <begin position="2"/>
        <end position="187"/>
    </location>
</feature>
<evidence type="ECO:0000313" key="3">
    <source>
        <dbReference type="Proteomes" id="UP000231409"/>
    </source>
</evidence>
<sequence length="222" mass="24036">MRKVIVGAMVSLDGVMQAPGGPEEDPTGGFGYGGWVAPMVDEVFGEEIDRMFGQPFDLLLGRKTYEIFAAHWPYAEDGPDDSIARAFNSINKYVATRKGLDLTWQGSVALNDAAEDVARLKREDGPALVTQGSSDLLQTLFANDLVDEINVFTFPVVLGQGKKLFRDGAKPAAFKLADSRVSPGGIVIGRYVRDGKVATGDFAMNPPTPAEIARREKLRQEG</sequence>